<dbReference type="AlphaFoldDB" id="A0AAI8TZB3"/>
<evidence type="ECO:0000313" key="2">
    <source>
        <dbReference type="EMBL" id="BDY31624.1"/>
    </source>
</evidence>
<feature type="transmembrane region" description="Helical" evidence="1">
    <location>
        <begin position="342"/>
        <end position="362"/>
    </location>
</feature>
<protein>
    <recommendedName>
        <fullName evidence="4">DUF2330 domain-containing protein</fullName>
    </recommendedName>
</protein>
<evidence type="ECO:0000313" key="3">
    <source>
        <dbReference type="Proteomes" id="UP001241092"/>
    </source>
</evidence>
<evidence type="ECO:0008006" key="4">
    <source>
        <dbReference type="Google" id="ProtNLM"/>
    </source>
</evidence>
<dbReference type="Pfam" id="PF10092">
    <property type="entry name" value="DUF2330"/>
    <property type="match status" value="1"/>
</dbReference>
<keyword evidence="1" id="KW-1133">Transmembrane helix</keyword>
<sequence length="369" mass="39055">MAARFWCAAAGAAQPKLYSMLRPLVAVIVLVLAGLATNVAAPAWACGCGAYIPDQPGPAVVDERALIAWNGTTEDILMSFGVRGSSDKAAWIMPVPSAAEVTLGDGAAFDELARLTAPRIEYRDSWWPSFKWLAMGAGPVTDAAAPGGGVSVLDQQRIGPFDVTRLAADDPAALAGWLAGHGFPHPPGLDQNLAPYLADRWEIVAVQLAADTPDDGLTGTLQPLRLTFASERAVYPMRLSRSASTPQSIDLYVLADHRMDPSAVPVAGNTPTLRFAGALAPAQVSPALAPFVGDGAFLTRWSNQIDDPVAITGDYAFAPAAADTEYRQVIYRERDRGNVTGAALLIAIPTVFIAATIGITLWRVRRQAR</sequence>
<keyword evidence="1" id="KW-0472">Membrane</keyword>
<dbReference type="EMBL" id="AP027452">
    <property type="protein sequence ID" value="BDY31624.1"/>
    <property type="molecule type" value="Genomic_DNA"/>
</dbReference>
<proteinExistence type="predicted"/>
<organism evidence="2 3">
    <name type="scientific">Mycolicibacterium mageritense</name>
    <name type="common">Mycobacterium mageritense</name>
    <dbReference type="NCBI Taxonomy" id="53462"/>
    <lineage>
        <taxon>Bacteria</taxon>
        <taxon>Bacillati</taxon>
        <taxon>Actinomycetota</taxon>
        <taxon>Actinomycetes</taxon>
        <taxon>Mycobacteriales</taxon>
        <taxon>Mycobacteriaceae</taxon>
        <taxon>Mycolicibacterium</taxon>
    </lineage>
</organism>
<name>A0AAI8TZB3_MYCME</name>
<evidence type="ECO:0000256" key="1">
    <source>
        <dbReference type="SAM" id="Phobius"/>
    </source>
</evidence>
<dbReference type="Proteomes" id="UP001241092">
    <property type="component" value="Chromosome"/>
</dbReference>
<keyword evidence="1" id="KW-0812">Transmembrane</keyword>
<dbReference type="InterPro" id="IPR019283">
    <property type="entry name" value="DUF2330"/>
</dbReference>
<reference evidence="2" key="1">
    <citation type="submission" date="2023-03" db="EMBL/GenBank/DDBJ databases">
        <title>Draft genome sequence of a Mycolicibacterium mageritense strain H4_3_1 isolated from a hybrid biological-inorganic system reactor.</title>
        <authorList>
            <person name="Feng X."/>
            <person name="Kazama D."/>
            <person name="Sato K."/>
            <person name="Kobayashi H."/>
        </authorList>
    </citation>
    <scope>NUCLEOTIDE SEQUENCE</scope>
    <source>
        <strain evidence="2">H4_3_1</strain>
    </source>
</reference>
<gene>
    <name evidence="2" type="ORF">hbim_05580</name>
</gene>
<accession>A0AAI8TZB3</accession>